<dbReference type="PANTHER" id="PTHR15653:SF0">
    <property type="entry name" value="CONNECTOR OF KINASE TO AP-1, ISOFORM E"/>
    <property type="match status" value="1"/>
</dbReference>
<dbReference type="Gene3D" id="2.130.10.10">
    <property type="entry name" value="YVTN repeat-like/Quinoprotein amine dehydrogenase"/>
    <property type="match status" value="3"/>
</dbReference>
<dbReference type="Pfam" id="PF00400">
    <property type="entry name" value="WD40"/>
    <property type="match status" value="6"/>
</dbReference>
<dbReference type="PROSITE" id="PS00678">
    <property type="entry name" value="WD_REPEATS_1"/>
    <property type="match status" value="1"/>
</dbReference>
<dbReference type="InterPro" id="IPR019775">
    <property type="entry name" value="WD40_repeat_CS"/>
</dbReference>
<organism evidence="4 5">
    <name type="scientific">Dacryopinax primogenitus (strain DJM 731)</name>
    <name type="common">Brown rot fungus</name>
    <dbReference type="NCBI Taxonomy" id="1858805"/>
    <lineage>
        <taxon>Eukaryota</taxon>
        <taxon>Fungi</taxon>
        <taxon>Dikarya</taxon>
        <taxon>Basidiomycota</taxon>
        <taxon>Agaricomycotina</taxon>
        <taxon>Dacrymycetes</taxon>
        <taxon>Dacrymycetales</taxon>
        <taxon>Dacrymycetaceae</taxon>
        <taxon>Dacryopinax</taxon>
    </lineage>
</organism>
<dbReference type="RefSeq" id="XP_040625421.1">
    <property type="nucleotide sequence ID" value="XM_040776634.1"/>
</dbReference>
<dbReference type="STRING" id="1858805.M5FRY0"/>
<dbReference type="InterPro" id="IPR036322">
    <property type="entry name" value="WD40_repeat_dom_sf"/>
</dbReference>
<dbReference type="PROSITE" id="PS50082">
    <property type="entry name" value="WD_REPEATS_2"/>
    <property type="match status" value="4"/>
</dbReference>
<feature type="repeat" description="WD" evidence="3">
    <location>
        <begin position="140"/>
        <end position="185"/>
    </location>
</feature>
<dbReference type="GeneID" id="63691696"/>
<evidence type="ECO:0000313" key="5">
    <source>
        <dbReference type="Proteomes" id="UP000030653"/>
    </source>
</evidence>
<reference evidence="4 5" key="1">
    <citation type="journal article" date="2012" name="Science">
        <title>The Paleozoic origin of enzymatic lignin decomposition reconstructed from 31 fungal genomes.</title>
        <authorList>
            <person name="Floudas D."/>
            <person name="Binder M."/>
            <person name="Riley R."/>
            <person name="Barry K."/>
            <person name="Blanchette R.A."/>
            <person name="Henrissat B."/>
            <person name="Martinez A.T."/>
            <person name="Otillar R."/>
            <person name="Spatafora J.W."/>
            <person name="Yadav J.S."/>
            <person name="Aerts A."/>
            <person name="Benoit I."/>
            <person name="Boyd A."/>
            <person name="Carlson A."/>
            <person name="Copeland A."/>
            <person name="Coutinho P.M."/>
            <person name="de Vries R.P."/>
            <person name="Ferreira P."/>
            <person name="Findley K."/>
            <person name="Foster B."/>
            <person name="Gaskell J."/>
            <person name="Glotzer D."/>
            <person name="Gorecki P."/>
            <person name="Heitman J."/>
            <person name="Hesse C."/>
            <person name="Hori C."/>
            <person name="Igarashi K."/>
            <person name="Jurgens J.A."/>
            <person name="Kallen N."/>
            <person name="Kersten P."/>
            <person name="Kohler A."/>
            <person name="Kuees U."/>
            <person name="Kumar T.K.A."/>
            <person name="Kuo A."/>
            <person name="LaButti K."/>
            <person name="Larrondo L.F."/>
            <person name="Lindquist E."/>
            <person name="Ling A."/>
            <person name="Lombard V."/>
            <person name="Lucas S."/>
            <person name="Lundell T."/>
            <person name="Martin R."/>
            <person name="McLaughlin D.J."/>
            <person name="Morgenstern I."/>
            <person name="Morin E."/>
            <person name="Murat C."/>
            <person name="Nagy L.G."/>
            <person name="Nolan M."/>
            <person name="Ohm R.A."/>
            <person name="Patyshakuliyeva A."/>
            <person name="Rokas A."/>
            <person name="Ruiz-Duenas F.J."/>
            <person name="Sabat G."/>
            <person name="Salamov A."/>
            <person name="Samejima M."/>
            <person name="Schmutz J."/>
            <person name="Slot J.C."/>
            <person name="St John F."/>
            <person name="Stenlid J."/>
            <person name="Sun H."/>
            <person name="Sun S."/>
            <person name="Syed K."/>
            <person name="Tsang A."/>
            <person name="Wiebenga A."/>
            <person name="Young D."/>
            <person name="Pisabarro A."/>
            <person name="Eastwood D.C."/>
            <person name="Martin F."/>
            <person name="Cullen D."/>
            <person name="Grigoriev I.V."/>
            <person name="Hibbett D.S."/>
        </authorList>
    </citation>
    <scope>NUCLEOTIDE SEQUENCE [LARGE SCALE GENOMIC DNA]</scope>
    <source>
        <strain evidence="4 5">DJM-731 SS1</strain>
    </source>
</reference>
<dbReference type="InterPro" id="IPR051488">
    <property type="entry name" value="WD_repeat_striatin"/>
</dbReference>
<gene>
    <name evidence="4" type="ORF">DACRYDRAFT_83711</name>
</gene>
<dbReference type="OrthoDB" id="727118at2759"/>
<dbReference type="EMBL" id="JH795873">
    <property type="protein sequence ID" value="EJT98523.1"/>
    <property type="molecule type" value="Genomic_DNA"/>
</dbReference>
<dbReference type="PANTHER" id="PTHR15653">
    <property type="entry name" value="STRIATIN"/>
    <property type="match status" value="1"/>
</dbReference>
<accession>M5FRY0</accession>
<evidence type="ECO:0000256" key="3">
    <source>
        <dbReference type="PROSITE-ProRule" id="PRU00221"/>
    </source>
</evidence>
<sequence>MTDSESVGDENNSLDGEGKKVWVTRRTLKSHLDAVRAISWHPRDCALATAGDDCTVKLWRFDASSLTNPHARLSSEAEPLVTYRGHSAPVTSLVQSLVPSQKFLFSASLDATIRIWGIPDKAHSMPYAPFNPAFTHRATLVGHSEAVWALDMVPVSSGSSQLLVSVSADSTVKLWDIESRGELRSTWGYNGVGQDLIRKAGTSVESIRTQPNVVAVAWQDAVVKLYDVETGKETIQLKSDTTYDGTSKTQINCIISHPTMPLLVTAHEDKYIRIFDLKSGMCTHSQMAHLDGVTSLSLDSQGFLLATGSHDCSVRLWDPFRDGVTCIQDISSQHRTKADEGVLDVQFHPTLQTLGSAGADGTVKLYSHS</sequence>
<evidence type="ECO:0000313" key="4">
    <source>
        <dbReference type="EMBL" id="EJT98523.1"/>
    </source>
</evidence>
<feature type="repeat" description="WD" evidence="3">
    <location>
        <begin position="28"/>
        <end position="69"/>
    </location>
</feature>
<feature type="repeat" description="WD" evidence="3">
    <location>
        <begin position="83"/>
        <end position="116"/>
    </location>
</feature>
<proteinExistence type="predicted"/>
<protein>
    <submittedName>
        <fullName evidence="4">WD40 repeat-like protein</fullName>
    </submittedName>
</protein>
<name>M5FRY0_DACPD</name>
<feature type="repeat" description="WD" evidence="3">
    <location>
        <begin position="286"/>
        <end position="318"/>
    </location>
</feature>
<dbReference type="PROSITE" id="PS50294">
    <property type="entry name" value="WD_REPEATS_REGION"/>
    <property type="match status" value="3"/>
</dbReference>
<dbReference type="InterPro" id="IPR020472">
    <property type="entry name" value="WD40_PAC1"/>
</dbReference>
<dbReference type="HOGENOM" id="CLU_009108_0_0_1"/>
<evidence type="ECO:0000256" key="2">
    <source>
        <dbReference type="ARBA" id="ARBA00022737"/>
    </source>
</evidence>
<dbReference type="InterPro" id="IPR001680">
    <property type="entry name" value="WD40_rpt"/>
</dbReference>
<dbReference type="SUPFAM" id="SSF50978">
    <property type="entry name" value="WD40 repeat-like"/>
    <property type="match status" value="1"/>
</dbReference>
<dbReference type="Proteomes" id="UP000030653">
    <property type="component" value="Unassembled WGS sequence"/>
</dbReference>
<keyword evidence="1 3" id="KW-0853">WD repeat</keyword>
<dbReference type="SMART" id="SM00320">
    <property type="entry name" value="WD40"/>
    <property type="match status" value="6"/>
</dbReference>
<dbReference type="OMA" id="INCIISH"/>
<keyword evidence="2" id="KW-0677">Repeat</keyword>
<dbReference type="InterPro" id="IPR015943">
    <property type="entry name" value="WD40/YVTN_repeat-like_dom_sf"/>
</dbReference>
<dbReference type="AlphaFoldDB" id="M5FRY0"/>
<dbReference type="PRINTS" id="PR00320">
    <property type="entry name" value="GPROTEINBRPT"/>
</dbReference>
<keyword evidence="5" id="KW-1185">Reference proteome</keyword>
<dbReference type="CDD" id="cd00200">
    <property type="entry name" value="WD40"/>
    <property type="match status" value="1"/>
</dbReference>
<evidence type="ECO:0000256" key="1">
    <source>
        <dbReference type="ARBA" id="ARBA00022574"/>
    </source>
</evidence>